<dbReference type="SUPFAM" id="SSF51905">
    <property type="entry name" value="FAD/NAD(P)-binding domain"/>
    <property type="match status" value="1"/>
</dbReference>
<keyword evidence="3" id="KW-0408">Iron</keyword>
<dbReference type="PANTHER" id="PTHR13847">
    <property type="entry name" value="SARCOSINE DEHYDROGENASE-RELATED"/>
    <property type="match status" value="1"/>
</dbReference>
<dbReference type="Gene3D" id="3.30.9.10">
    <property type="entry name" value="D-Amino Acid Oxidase, subunit A, domain 2"/>
    <property type="match status" value="1"/>
</dbReference>
<dbReference type="OrthoDB" id="9767869at2"/>
<dbReference type="Proteomes" id="UP000284841">
    <property type="component" value="Unassembled WGS sequence"/>
</dbReference>
<dbReference type="InterPro" id="IPR005805">
    <property type="entry name" value="Rieske_Fe-S_prot_C"/>
</dbReference>
<dbReference type="InterPro" id="IPR006076">
    <property type="entry name" value="FAD-dep_OxRdtase"/>
</dbReference>
<dbReference type="PROSITE" id="PS51296">
    <property type="entry name" value="RIESKE"/>
    <property type="match status" value="1"/>
</dbReference>
<accession>A0A415DYH2</accession>
<evidence type="ECO:0000313" key="8">
    <source>
        <dbReference type="Proteomes" id="UP000284841"/>
    </source>
</evidence>
<dbReference type="GO" id="GO:0046872">
    <property type="term" value="F:metal ion binding"/>
    <property type="evidence" value="ECO:0007669"/>
    <property type="project" value="UniProtKB-KW"/>
</dbReference>
<evidence type="ECO:0000256" key="2">
    <source>
        <dbReference type="ARBA" id="ARBA00022723"/>
    </source>
</evidence>
<dbReference type="InterPro" id="IPR036922">
    <property type="entry name" value="Rieske_2Fe-2S_sf"/>
</dbReference>
<evidence type="ECO:0000256" key="4">
    <source>
        <dbReference type="ARBA" id="ARBA00023014"/>
    </source>
</evidence>
<organism evidence="7 8">
    <name type="scientific">Emergencia timonensis</name>
    <dbReference type="NCBI Taxonomy" id="1776384"/>
    <lineage>
        <taxon>Bacteria</taxon>
        <taxon>Bacillati</taxon>
        <taxon>Bacillota</taxon>
        <taxon>Clostridia</taxon>
        <taxon>Peptostreptococcales</taxon>
        <taxon>Anaerovoracaceae</taxon>
        <taxon>Emergencia</taxon>
    </lineage>
</organism>
<dbReference type="STRING" id="1776384.GCA_900086585_02012"/>
<dbReference type="InterPro" id="IPR036188">
    <property type="entry name" value="FAD/NAD-bd_sf"/>
</dbReference>
<dbReference type="SUPFAM" id="SSF50022">
    <property type="entry name" value="ISP domain"/>
    <property type="match status" value="1"/>
</dbReference>
<dbReference type="AlphaFoldDB" id="A0A415DYH2"/>
<evidence type="ECO:0000256" key="3">
    <source>
        <dbReference type="ARBA" id="ARBA00023004"/>
    </source>
</evidence>
<dbReference type="EMBL" id="QRMS01000004">
    <property type="protein sequence ID" value="RHJ85898.1"/>
    <property type="molecule type" value="Genomic_DNA"/>
</dbReference>
<evidence type="ECO:0000259" key="6">
    <source>
        <dbReference type="PROSITE" id="PS51296"/>
    </source>
</evidence>
<dbReference type="PRINTS" id="PR00162">
    <property type="entry name" value="RIESKE"/>
</dbReference>
<dbReference type="InterPro" id="IPR017941">
    <property type="entry name" value="Rieske_2Fe-2S"/>
</dbReference>
<name>A0A415DYH2_9FIRM</name>
<keyword evidence="8" id="KW-1185">Reference proteome</keyword>
<keyword evidence="1" id="KW-0001">2Fe-2S</keyword>
<evidence type="ECO:0000256" key="1">
    <source>
        <dbReference type="ARBA" id="ARBA00022714"/>
    </source>
</evidence>
<protein>
    <submittedName>
        <fullName evidence="7">FAD-dependent oxidoreductase</fullName>
    </submittedName>
</protein>
<dbReference type="GO" id="GO:0016705">
    <property type="term" value="F:oxidoreductase activity, acting on paired donors, with incorporation or reduction of molecular oxygen"/>
    <property type="evidence" value="ECO:0007669"/>
    <property type="project" value="UniProtKB-ARBA"/>
</dbReference>
<keyword evidence="4" id="KW-0411">Iron-sulfur</keyword>
<gene>
    <name evidence="7" type="ORF">DW099_13710</name>
</gene>
<dbReference type="GO" id="GO:0016020">
    <property type="term" value="C:membrane"/>
    <property type="evidence" value="ECO:0007669"/>
    <property type="project" value="InterPro"/>
</dbReference>
<keyword evidence="5" id="KW-1015">Disulfide bond</keyword>
<dbReference type="Pfam" id="PF01266">
    <property type="entry name" value="DAO"/>
    <property type="match status" value="1"/>
</dbReference>
<keyword evidence="2" id="KW-0479">Metal-binding</keyword>
<dbReference type="Gene3D" id="2.102.10.10">
    <property type="entry name" value="Rieske [2Fe-2S] iron-sulphur domain"/>
    <property type="match status" value="1"/>
</dbReference>
<feature type="domain" description="Rieske" evidence="6">
    <location>
        <begin position="400"/>
        <end position="443"/>
    </location>
</feature>
<dbReference type="Gene3D" id="3.50.50.60">
    <property type="entry name" value="FAD/NAD(P)-binding domain"/>
    <property type="match status" value="1"/>
</dbReference>
<dbReference type="GO" id="GO:0005737">
    <property type="term" value="C:cytoplasm"/>
    <property type="evidence" value="ECO:0007669"/>
    <property type="project" value="TreeGrafter"/>
</dbReference>
<evidence type="ECO:0000256" key="5">
    <source>
        <dbReference type="ARBA" id="ARBA00023157"/>
    </source>
</evidence>
<evidence type="ECO:0000313" key="7">
    <source>
        <dbReference type="EMBL" id="RHJ85898.1"/>
    </source>
</evidence>
<proteinExistence type="predicted"/>
<comment type="caution">
    <text evidence="7">The sequence shown here is derived from an EMBL/GenBank/DDBJ whole genome shotgun (WGS) entry which is preliminary data.</text>
</comment>
<reference evidence="7 8" key="1">
    <citation type="submission" date="2018-08" db="EMBL/GenBank/DDBJ databases">
        <title>A genome reference for cultivated species of the human gut microbiota.</title>
        <authorList>
            <person name="Zou Y."/>
            <person name="Xue W."/>
            <person name="Luo G."/>
        </authorList>
    </citation>
    <scope>NUCLEOTIDE SEQUENCE [LARGE SCALE GENOMIC DNA]</scope>
    <source>
        <strain evidence="7 8">AM07-24</strain>
    </source>
</reference>
<dbReference type="RefSeq" id="WP_118336069.1">
    <property type="nucleotide sequence ID" value="NZ_AP025567.1"/>
</dbReference>
<dbReference type="GO" id="GO:0004497">
    <property type="term" value="F:monooxygenase activity"/>
    <property type="evidence" value="ECO:0007669"/>
    <property type="project" value="UniProtKB-ARBA"/>
</dbReference>
<dbReference type="PANTHER" id="PTHR13847:SF274">
    <property type="entry name" value="RIESKE 2FE-2S IRON-SULFUR PROTEIN YHFW-RELATED"/>
    <property type="match status" value="1"/>
</dbReference>
<dbReference type="Pfam" id="PF00355">
    <property type="entry name" value="Rieske"/>
    <property type="match status" value="1"/>
</dbReference>
<sequence length="443" mass="49490">MSSVWERGVELPKFETVKSDKKVDVLIIGGGMAGLLCGYFLQGRGAKYAIIEKNRIAGGVTKNTTAKITSQHGLIYSGLCQDFGQEKAAAYLKANELALAQYQKMAAEIDCDFEEKTNFIYTTEDKGKILDEVEAVEKIGGKAIYTEQAEIPYKIEAAVGFAKQAQFNPLKFISAIVPDLAIYEESFATKIDKEHFGYSVTVVNGQGRTVKFNADRVIVATHFPFMDKYGMYFMKMYQQRSYVLALKDAAKVDQMYIGNRQKGDKLHNLSFRTYKDYLLIGGCGARTGTKCGAFDELREAAKTYYPESKEVAAWATQDCMTLDGIPYIGRYTKKKEGLYVATGFNKWGMTNSMAAAMLLTGNMDKELAEVFRPDRSMMKPQLFINGLESAKNLMKPVGHRCTHLGCALKWNKAEKTWDCPCHGSRFEEDGKIIDNPAQKNLKG</sequence>
<dbReference type="GO" id="GO:0051537">
    <property type="term" value="F:2 iron, 2 sulfur cluster binding"/>
    <property type="evidence" value="ECO:0007669"/>
    <property type="project" value="UniProtKB-KW"/>
</dbReference>